<dbReference type="Pfam" id="PF08707">
    <property type="entry name" value="PriCT_2"/>
    <property type="match status" value="1"/>
</dbReference>
<proteinExistence type="predicted"/>
<accession>A0A873WJM1</accession>
<evidence type="ECO:0000313" key="4">
    <source>
        <dbReference type="EMBL" id="QPB11471.1"/>
    </source>
</evidence>
<reference evidence="4" key="1">
    <citation type="submission" date="2020-10" db="EMBL/GenBank/DDBJ databases">
        <authorList>
            <person name="Ben Porat S."/>
            <person name="Alkalay-Oren S."/>
            <person name="Coppenhagen-Glazer S."/>
            <person name="Hazan R."/>
        </authorList>
    </citation>
    <scope>NUCLEOTIDE SEQUENCE</scope>
</reference>
<name>A0A873WJM1_9CAUD</name>
<sequence length="887" mass="100969">MSNVFKSRGPELFDNGYEVIPITRHDATDSEGKLLSSAGKAPALKGWQSVEITQSNIDLWCKNRAKCGVGIRTHKNPAVDIDCVDPEASDHMQMFVEAEIGFAPIRVGRNPKALLVYRTDRPFTKVKSTVFVDENGNDNAVEILGSGQQFVAYGIHPGTKKPYQWTIKGESPADNHADFDLEEITLEQAREIIAEFDRYALERGWKPKADRNGKHAKPSLGYYLDTPDEKGDWSDELDDEDDWVTADDVTDKWQGTYEELYEIFENDIEPSYDYHTWVPVLAALKDAEREPDEFKEIARMWSARAEGSYDDDAFEDKWENGNFQRVGKYAKTLRGVIAEAEKLQGVREIEDIVIPLFESAKNLADWTIAANRLRETWAFGLERETAVSIASEKYKVVTNGQKLTDSQKKKFLGVDYSLFDAPEWLEPWVYNAVDNEFVNRDTMTSLSPKAFSNTFNRETMSKYNVLAENFATVDRPVPVIYGTMYYPLRHGDMKGNKWTRVEGISDKRIFNHNGLAYLNTFDPDTVPKTAETISTAGYKAIGEVQKYFEIQYPEPDERRYAMDWMAWVINNPCRKINYMLLVLGGQGSGKTIVKKFMEHMLGEKNVSTVSNKVIHGNFTSWQSGDILKVIEEISVSGHRYDVMNSLKEPITNETLNVEFKHKDARQCINTASYMAFTNDVGALPINSSDRRFLLVRSAFQHKDEVNAYLKEDPNYFKRFEKAFTKHAPEIRKWFSEWEYSEDFKFDGSAPETVSMNSMTLDSEDDFTAMVMSAVDECSFGTEYTSGVTDEVIFINSAIALAEGRCRAPMGRVIYRQLAEQGFFRPSSGRVQIRFNGERGSVVVRDPKKFLLPDGSVDTDKIKDILEANERKVEAQEALNAADETNVF</sequence>
<dbReference type="InterPro" id="IPR014819">
    <property type="entry name" value="PriCT_2"/>
</dbReference>
<organism evidence="4 5">
    <name type="scientific">Providencia phage Kokobel1</name>
    <dbReference type="NCBI Taxonomy" id="2783540"/>
    <lineage>
        <taxon>Viruses</taxon>
        <taxon>Duplodnaviria</taxon>
        <taxon>Heunggongvirae</taxon>
        <taxon>Uroviricota</taxon>
        <taxon>Caudoviricetes</taxon>
        <taxon>Casjensviridae</taxon>
        <taxon>Kokobelvirus</taxon>
        <taxon>Kokobelvirus kokobel1</taxon>
    </lineage>
</organism>
<protein>
    <recommendedName>
        <fullName evidence="6">Primase</fullName>
    </recommendedName>
</protein>
<dbReference type="KEGG" id="vg:62680450"/>
<evidence type="ECO:0000259" key="1">
    <source>
        <dbReference type="Pfam" id="PF08707"/>
    </source>
</evidence>
<dbReference type="InterPro" id="IPR015330">
    <property type="entry name" value="DNA_primase/pol_bifunc_N"/>
</dbReference>
<keyword evidence="5" id="KW-1185">Reference proteome</keyword>
<dbReference type="InterPro" id="IPR027417">
    <property type="entry name" value="P-loop_NTPase"/>
</dbReference>
<dbReference type="GO" id="GO:0016817">
    <property type="term" value="F:hydrolase activity, acting on acid anhydrides"/>
    <property type="evidence" value="ECO:0007669"/>
    <property type="project" value="InterPro"/>
</dbReference>
<dbReference type="InterPro" id="IPR045455">
    <property type="entry name" value="NrS-1_pol-like_helicase"/>
</dbReference>
<feature type="domain" description="NrS-1 polymerase-like helicase" evidence="3">
    <location>
        <begin position="584"/>
        <end position="691"/>
    </location>
</feature>
<feature type="domain" description="Primase C-terminal 2" evidence="1">
    <location>
        <begin position="268"/>
        <end position="322"/>
    </location>
</feature>
<dbReference type="EMBL" id="MW145139">
    <property type="protein sequence ID" value="QPB11471.1"/>
    <property type="molecule type" value="Genomic_DNA"/>
</dbReference>
<feature type="domain" description="DNA primase/polymerase bifunctional N-terminal" evidence="2">
    <location>
        <begin position="12"/>
        <end position="172"/>
    </location>
</feature>
<dbReference type="Gene3D" id="3.40.50.300">
    <property type="entry name" value="P-loop containing nucleotide triphosphate hydrolases"/>
    <property type="match status" value="1"/>
</dbReference>
<dbReference type="RefSeq" id="YP_009997935.1">
    <property type="nucleotide sequence ID" value="NC_052979.1"/>
</dbReference>
<evidence type="ECO:0000313" key="5">
    <source>
        <dbReference type="Proteomes" id="UP000663201"/>
    </source>
</evidence>
<evidence type="ECO:0000259" key="2">
    <source>
        <dbReference type="Pfam" id="PF09250"/>
    </source>
</evidence>
<evidence type="ECO:0000259" key="3">
    <source>
        <dbReference type="Pfam" id="PF19263"/>
    </source>
</evidence>
<dbReference type="Pfam" id="PF19263">
    <property type="entry name" value="DUF5906"/>
    <property type="match status" value="1"/>
</dbReference>
<dbReference type="Proteomes" id="UP000663201">
    <property type="component" value="Segment"/>
</dbReference>
<dbReference type="Pfam" id="PF09250">
    <property type="entry name" value="Prim-Pol"/>
    <property type="match status" value="1"/>
</dbReference>
<dbReference type="SUPFAM" id="SSF52540">
    <property type="entry name" value="P-loop containing nucleoside triphosphate hydrolases"/>
    <property type="match status" value="1"/>
</dbReference>
<dbReference type="GeneID" id="62680450"/>
<evidence type="ECO:0008006" key="6">
    <source>
        <dbReference type="Google" id="ProtNLM"/>
    </source>
</evidence>